<proteinExistence type="predicted"/>
<reference evidence="2" key="1">
    <citation type="submission" date="2020-11" db="EMBL/GenBank/DDBJ databases">
        <authorList>
            <person name="Tran Van P."/>
        </authorList>
    </citation>
    <scope>NUCLEOTIDE SEQUENCE</scope>
</reference>
<evidence type="ECO:0000256" key="1">
    <source>
        <dbReference type="SAM" id="MobiDB-lite"/>
    </source>
</evidence>
<name>A0A7R9EBD2_9NEOP</name>
<dbReference type="AlphaFoldDB" id="A0A7R9EBD2"/>
<sequence length="211" mass="22626">MQPPKREPTPARTLCTSISESSLARVSVGSEQQWDNSQVSRIFVQPRHAKRAGESAEENLRQLDQLLSVQDISGTGKSPVNPSSRPNFLSPPHLLFVTGIRNEVVTLNDRFRGDVVSPSILEDVTNILLLGTTQTCTGLQGELSASCGPSGGRCPKVSDRSANQETNTDPPITSITVNVSLGRRVCTAAQITLSRSAVVAVFCAKVAPFRS</sequence>
<dbReference type="EMBL" id="OB794107">
    <property type="protein sequence ID" value="CAD7429517.1"/>
    <property type="molecule type" value="Genomic_DNA"/>
</dbReference>
<gene>
    <name evidence="2" type="ORF">TMSB3V08_LOCUS6294</name>
</gene>
<accession>A0A7R9EBD2</accession>
<feature type="region of interest" description="Disordered" evidence="1">
    <location>
        <begin position="150"/>
        <end position="172"/>
    </location>
</feature>
<organism evidence="2">
    <name type="scientific">Timema monikensis</name>
    <dbReference type="NCBI Taxonomy" id="170555"/>
    <lineage>
        <taxon>Eukaryota</taxon>
        <taxon>Metazoa</taxon>
        <taxon>Ecdysozoa</taxon>
        <taxon>Arthropoda</taxon>
        <taxon>Hexapoda</taxon>
        <taxon>Insecta</taxon>
        <taxon>Pterygota</taxon>
        <taxon>Neoptera</taxon>
        <taxon>Polyneoptera</taxon>
        <taxon>Phasmatodea</taxon>
        <taxon>Timematodea</taxon>
        <taxon>Timematoidea</taxon>
        <taxon>Timematidae</taxon>
        <taxon>Timema</taxon>
    </lineage>
</organism>
<feature type="compositionally biased region" description="Polar residues" evidence="1">
    <location>
        <begin position="160"/>
        <end position="172"/>
    </location>
</feature>
<evidence type="ECO:0000313" key="2">
    <source>
        <dbReference type="EMBL" id="CAD7429517.1"/>
    </source>
</evidence>
<protein>
    <submittedName>
        <fullName evidence="2">Uncharacterized protein</fullName>
    </submittedName>
</protein>